<dbReference type="PANTHER" id="PTHR43798">
    <property type="entry name" value="MONOACYLGLYCEROL LIPASE"/>
    <property type="match status" value="1"/>
</dbReference>
<dbReference type="InterPro" id="IPR000073">
    <property type="entry name" value="AB_hydrolase_1"/>
</dbReference>
<organism evidence="4 5">
    <name type="scientific">Streptomyces incanus</name>
    <dbReference type="NCBI Taxonomy" id="887453"/>
    <lineage>
        <taxon>Bacteria</taxon>
        <taxon>Bacillati</taxon>
        <taxon>Actinomycetota</taxon>
        <taxon>Actinomycetes</taxon>
        <taxon>Kitasatosporales</taxon>
        <taxon>Streptomycetaceae</taxon>
        <taxon>Streptomyces</taxon>
    </lineage>
</organism>
<keyword evidence="5" id="KW-1185">Reference proteome</keyword>
<reference evidence="5" key="1">
    <citation type="journal article" date="2019" name="Int. J. Syst. Evol. Microbiol.">
        <title>The Global Catalogue of Microorganisms (GCM) 10K type strain sequencing project: providing services to taxonomists for standard genome sequencing and annotation.</title>
        <authorList>
            <consortium name="The Broad Institute Genomics Platform"/>
            <consortium name="The Broad Institute Genome Sequencing Center for Infectious Disease"/>
            <person name="Wu L."/>
            <person name="Ma J."/>
        </authorList>
    </citation>
    <scope>NUCLEOTIDE SEQUENCE [LARGE SCALE GENOMIC DNA]</scope>
    <source>
        <strain evidence="5">JCM 13852</strain>
    </source>
</reference>
<evidence type="ECO:0000259" key="3">
    <source>
        <dbReference type="Pfam" id="PF12697"/>
    </source>
</evidence>
<evidence type="ECO:0000256" key="1">
    <source>
        <dbReference type="SAM" id="MobiDB-lite"/>
    </source>
</evidence>
<sequence>MDRATAGVGAAPGGAGESGNPVGSSQELFELFRRPQGRSRPRPDERAVMEAARTGELTVNGKVAAVYRWGSGERPVLLVHGWESRASRYAKAITRLIERGYSPVAFDAPGHGAATGDTTTLVEYRDIIAELHRTHGEFEAVVAHSFGVVATFVALRHGVRARRIVAISSVPDFMYLVDMFTARLRLSEQLRDELRRRIEREVYPGEEDMWTRFSVFHESAGVRVPLLVIHDEDDNTVGCGQARRIVAAFGEQARLVTTRRFGHQRILGAPQVVAEIEQFIGSGAAEPGRRTEVAAG</sequence>
<proteinExistence type="predicted"/>
<dbReference type="InterPro" id="IPR013595">
    <property type="entry name" value="Pept_S33_TAP-like_C"/>
</dbReference>
<name>A0ABW0XFS2_9ACTN</name>
<feature type="domain" description="AB hydrolase-1" evidence="3">
    <location>
        <begin position="76"/>
        <end position="212"/>
    </location>
</feature>
<accession>A0ABW0XFS2</accession>
<dbReference type="RefSeq" id="WP_381204273.1">
    <property type="nucleotide sequence ID" value="NZ_JBHSPC010000001.1"/>
</dbReference>
<dbReference type="Gene3D" id="3.40.50.1820">
    <property type="entry name" value="alpha/beta hydrolase"/>
    <property type="match status" value="1"/>
</dbReference>
<feature type="region of interest" description="Disordered" evidence="1">
    <location>
        <begin position="1"/>
        <end position="27"/>
    </location>
</feature>
<keyword evidence="4" id="KW-0378">Hydrolase</keyword>
<dbReference type="SUPFAM" id="SSF53474">
    <property type="entry name" value="alpha/beta-Hydrolases"/>
    <property type="match status" value="1"/>
</dbReference>
<evidence type="ECO:0000259" key="2">
    <source>
        <dbReference type="Pfam" id="PF08386"/>
    </source>
</evidence>
<dbReference type="Pfam" id="PF12697">
    <property type="entry name" value="Abhydrolase_6"/>
    <property type="match status" value="1"/>
</dbReference>
<comment type="caution">
    <text evidence="4">The sequence shown here is derived from an EMBL/GenBank/DDBJ whole genome shotgun (WGS) entry which is preliminary data.</text>
</comment>
<feature type="domain" description="Peptidase S33 tripeptidyl aminopeptidase-like C-terminal" evidence="2">
    <location>
        <begin position="219"/>
        <end position="285"/>
    </location>
</feature>
<dbReference type="Proteomes" id="UP001596183">
    <property type="component" value="Unassembled WGS sequence"/>
</dbReference>
<protein>
    <submittedName>
        <fullName evidence="4">Alpha/beta fold hydrolase</fullName>
    </submittedName>
</protein>
<dbReference type="InterPro" id="IPR029058">
    <property type="entry name" value="AB_hydrolase_fold"/>
</dbReference>
<evidence type="ECO:0000313" key="5">
    <source>
        <dbReference type="Proteomes" id="UP001596183"/>
    </source>
</evidence>
<dbReference type="InterPro" id="IPR050266">
    <property type="entry name" value="AB_hydrolase_sf"/>
</dbReference>
<gene>
    <name evidence="4" type="ORF">ACFP2V_00560</name>
</gene>
<evidence type="ECO:0000313" key="4">
    <source>
        <dbReference type="EMBL" id="MFC5668658.1"/>
    </source>
</evidence>
<dbReference type="EMBL" id="JBHSPC010000001">
    <property type="protein sequence ID" value="MFC5668658.1"/>
    <property type="molecule type" value="Genomic_DNA"/>
</dbReference>
<dbReference type="Pfam" id="PF08386">
    <property type="entry name" value="Abhydrolase_4"/>
    <property type="match status" value="1"/>
</dbReference>
<dbReference type="GO" id="GO:0016787">
    <property type="term" value="F:hydrolase activity"/>
    <property type="evidence" value="ECO:0007669"/>
    <property type="project" value="UniProtKB-KW"/>
</dbReference>
<dbReference type="PANTHER" id="PTHR43798:SF33">
    <property type="entry name" value="HYDROLASE, PUTATIVE (AFU_ORTHOLOGUE AFUA_2G14860)-RELATED"/>
    <property type="match status" value="1"/>
</dbReference>